<dbReference type="OrthoDB" id="8000235at2759"/>
<dbReference type="RefSeq" id="XP_005190978.2">
    <property type="nucleotide sequence ID" value="XM_005190921.4"/>
</dbReference>
<gene>
    <name evidence="2" type="primary">101899942</name>
</gene>
<evidence type="ECO:0000256" key="1">
    <source>
        <dbReference type="SAM" id="SignalP"/>
    </source>
</evidence>
<accession>A0A1I8MRK2</accession>
<protein>
    <recommendedName>
        <fullName evidence="3">Protein TsetseEP domain-containing protein</fullName>
    </recommendedName>
</protein>
<dbReference type="EnsemblMetazoa" id="MDOA007705-RA">
    <property type="protein sequence ID" value="MDOA007705-PA"/>
    <property type="gene ID" value="MDOA007705"/>
</dbReference>
<proteinExistence type="predicted"/>
<feature type="signal peptide" evidence="1">
    <location>
        <begin position="1"/>
        <end position="24"/>
    </location>
</feature>
<dbReference type="KEGG" id="mde:101899942"/>
<organism evidence="2">
    <name type="scientific">Musca domestica</name>
    <name type="common">House fly</name>
    <dbReference type="NCBI Taxonomy" id="7370"/>
    <lineage>
        <taxon>Eukaryota</taxon>
        <taxon>Metazoa</taxon>
        <taxon>Ecdysozoa</taxon>
        <taxon>Arthropoda</taxon>
        <taxon>Hexapoda</taxon>
        <taxon>Insecta</taxon>
        <taxon>Pterygota</taxon>
        <taxon>Neoptera</taxon>
        <taxon>Endopterygota</taxon>
        <taxon>Diptera</taxon>
        <taxon>Brachycera</taxon>
        <taxon>Muscomorpha</taxon>
        <taxon>Muscoidea</taxon>
        <taxon>Muscidae</taxon>
        <taxon>Musca</taxon>
    </lineage>
</organism>
<feature type="chain" id="PRO_5044560739" description="Protein TsetseEP domain-containing protein" evidence="1">
    <location>
        <begin position="25"/>
        <end position="312"/>
    </location>
</feature>
<keyword evidence="1" id="KW-0732">Signal</keyword>
<evidence type="ECO:0008006" key="3">
    <source>
        <dbReference type="Google" id="ProtNLM"/>
    </source>
</evidence>
<dbReference type="AlphaFoldDB" id="A0A1I8MRK2"/>
<sequence length="312" mass="35436">MKFVFVNIITLAIVLTSHTLGVQSNIVVMPEAMYTNSNPGAKVENYVLQHQRQFEDHIKHLEDQLEDMRSNFNMRLDVVEYYNAVVDVKLGDLQNKLDPMEMLGDVNDYCVEKYRGKIPAEGTIKETLKTCINKAKTSFTPLLTSAENTLKNIKNHYNNQFTNAMKECKRKFEKNEAKYQNCAATGIKTTSNYFTTNTNTFINQMTSAECSANTKIDEAFDCYSTNVYQTFTSIGEVTGLIENCVAGHEFCPPCENEDLNAIKGRCPYQMAWHLADDDLTGERIVNPFKGINSTTPCLQINFITRNFNVKLN</sequence>
<reference evidence="2" key="1">
    <citation type="submission" date="2020-05" db="UniProtKB">
        <authorList>
            <consortium name="EnsemblMetazoa"/>
        </authorList>
    </citation>
    <scope>IDENTIFICATION</scope>
    <source>
        <strain evidence="2">Aabys</strain>
    </source>
</reference>
<name>A0A1I8MRK2_MUSDO</name>
<dbReference type="VEuPathDB" id="VectorBase:MDOMA2_019430"/>
<evidence type="ECO:0000313" key="2">
    <source>
        <dbReference type="EnsemblMetazoa" id="MDOA007705-PA"/>
    </source>
</evidence>
<dbReference type="eggNOG" id="ENOG502TBY1">
    <property type="taxonomic scope" value="Eukaryota"/>
</dbReference>
<dbReference type="VEuPathDB" id="VectorBase:MDOA007705"/>